<keyword evidence="4 6" id="KW-1133">Transmembrane helix</keyword>
<evidence type="ECO:0000256" key="4">
    <source>
        <dbReference type="ARBA" id="ARBA00022989"/>
    </source>
</evidence>
<evidence type="ECO:0000259" key="7">
    <source>
        <dbReference type="Pfam" id="PF03600"/>
    </source>
</evidence>
<dbReference type="EMBL" id="OBQF01000004">
    <property type="protein sequence ID" value="SOC43148.1"/>
    <property type="molecule type" value="Genomic_DNA"/>
</dbReference>
<dbReference type="PANTHER" id="PTHR30354:SF26">
    <property type="entry name" value="TRANSPORTER, PUTATIVE-RELATED"/>
    <property type="match status" value="1"/>
</dbReference>
<sequence>MLSIIAFIIIATIVALLITQKVHPVIALTIVPVAGALIAGFGFEEISDFFSEGIASVLPVVIMFIFAILFFGIMQDSGMFNPLIHNMVKISRGNVILVAMVTVIIGGLAHLDGAGASTFLITIPALLPLYRKLNMSPYLLVLLIGLSASIINMVPWAGPLGRTAAVLGVDAAELWPPLIPLQIISIILLIGFAAFLGWMEKKRIEKEGLLINTDNAGMFESNINTGSESEGKNLERPKLLWFNLLLVLIVIISLVTNILPAGLIFMIALCIGMLVNYPDAEVQKDRLASHAPNALMMGSIILAAGTFLGIMDNSGMLESLAEDMVSVLPAFIVPYLHYVVGAFGVPLDMVLNTDAYYFALLPIVEGIVSPLGVESVEIAYSLLIGNIIGTFVSPFSPALWLAVGLAGIEMGRYIKYAFFWIWGFSLVILLVGFLLGLY</sequence>
<dbReference type="InterPro" id="IPR014738">
    <property type="entry name" value="Citrate_transporter"/>
</dbReference>
<feature type="domain" description="Citrate transporter-like" evidence="7">
    <location>
        <begin position="15"/>
        <end position="385"/>
    </location>
</feature>
<dbReference type="OrthoDB" id="5329450at2"/>
<dbReference type="Pfam" id="PF03600">
    <property type="entry name" value="CitMHS"/>
    <property type="match status" value="1"/>
</dbReference>
<keyword evidence="2" id="KW-0813">Transport</keyword>
<evidence type="ECO:0000256" key="1">
    <source>
        <dbReference type="ARBA" id="ARBA00004141"/>
    </source>
</evidence>
<name>A0A285UP24_9STAP</name>
<feature type="transmembrane region" description="Helical" evidence="6">
    <location>
        <begin position="178"/>
        <end position="199"/>
    </location>
</feature>
<dbReference type="InterPro" id="IPR004680">
    <property type="entry name" value="Cit_transptr-like_dom"/>
</dbReference>
<feature type="transmembrane region" description="Helical" evidence="6">
    <location>
        <begin position="94"/>
        <end position="127"/>
    </location>
</feature>
<dbReference type="PANTHER" id="PTHR30354">
    <property type="entry name" value="GNT FAMILY GLUCONATE TRANSPORTER"/>
    <property type="match status" value="1"/>
</dbReference>
<feature type="transmembrane region" description="Helical" evidence="6">
    <location>
        <begin position="25"/>
        <end position="43"/>
    </location>
</feature>
<dbReference type="RefSeq" id="WP_097041464.1">
    <property type="nucleotide sequence ID" value="NZ_OBQF01000004.1"/>
</dbReference>
<reference evidence="9" key="1">
    <citation type="submission" date="2017-08" db="EMBL/GenBank/DDBJ databases">
        <authorList>
            <person name="Varghese N."/>
            <person name="Submissions S."/>
        </authorList>
    </citation>
    <scope>NUCLEOTIDE SEQUENCE [LARGE SCALE GENOMIC DNA]</scope>
    <source>
        <strain evidence="9">DSM 23173</strain>
    </source>
</reference>
<proteinExistence type="predicted"/>
<keyword evidence="9" id="KW-1185">Reference proteome</keyword>
<feature type="transmembrane region" description="Helical" evidence="6">
    <location>
        <begin position="139"/>
        <end position="158"/>
    </location>
</feature>
<dbReference type="GO" id="GO:0015137">
    <property type="term" value="F:citrate transmembrane transporter activity"/>
    <property type="evidence" value="ECO:0007669"/>
    <property type="project" value="InterPro"/>
</dbReference>
<accession>A0A285UP24</accession>
<gene>
    <name evidence="8" type="ORF">SAMN05878391_1897</name>
</gene>
<comment type="subcellular location">
    <subcellularLocation>
        <location evidence="1">Membrane</location>
        <topology evidence="1">Multi-pass membrane protein</topology>
    </subcellularLocation>
</comment>
<evidence type="ECO:0000256" key="5">
    <source>
        <dbReference type="ARBA" id="ARBA00023136"/>
    </source>
</evidence>
<feature type="transmembrane region" description="Helical" evidence="6">
    <location>
        <begin position="324"/>
        <end position="343"/>
    </location>
</feature>
<feature type="transmembrane region" description="Helical" evidence="6">
    <location>
        <begin position="294"/>
        <end position="312"/>
    </location>
</feature>
<evidence type="ECO:0000256" key="6">
    <source>
        <dbReference type="SAM" id="Phobius"/>
    </source>
</evidence>
<protein>
    <submittedName>
        <fullName evidence="8">CitMHS family citrate-Mg2+:H+ or citrate-Ca2+:H+ symporter</fullName>
    </submittedName>
</protein>
<feature type="transmembrane region" description="Helical" evidence="6">
    <location>
        <begin position="355"/>
        <end position="373"/>
    </location>
</feature>
<evidence type="ECO:0000256" key="3">
    <source>
        <dbReference type="ARBA" id="ARBA00022692"/>
    </source>
</evidence>
<feature type="transmembrane region" description="Helical" evidence="6">
    <location>
        <begin position="241"/>
        <end position="274"/>
    </location>
</feature>
<feature type="transmembrane region" description="Helical" evidence="6">
    <location>
        <begin position="380"/>
        <end position="405"/>
    </location>
</feature>
<feature type="transmembrane region" description="Helical" evidence="6">
    <location>
        <begin position="55"/>
        <end position="74"/>
    </location>
</feature>
<evidence type="ECO:0000256" key="2">
    <source>
        <dbReference type="ARBA" id="ARBA00022448"/>
    </source>
</evidence>
<dbReference type="InterPro" id="IPR003474">
    <property type="entry name" value="Glcn_transporter"/>
</dbReference>
<keyword evidence="3 6" id="KW-0812">Transmembrane</keyword>
<evidence type="ECO:0000313" key="9">
    <source>
        <dbReference type="Proteomes" id="UP000219412"/>
    </source>
</evidence>
<dbReference type="GO" id="GO:0015128">
    <property type="term" value="F:gluconate transmembrane transporter activity"/>
    <property type="evidence" value="ECO:0007669"/>
    <property type="project" value="InterPro"/>
</dbReference>
<dbReference type="NCBIfam" id="TIGR00784">
    <property type="entry name" value="citMHS"/>
    <property type="match status" value="1"/>
</dbReference>
<keyword evidence="5 6" id="KW-0472">Membrane</keyword>
<organism evidence="8 9">
    <name type="scientific">Salinicoccus kekensis</name>
    <dbReference type="NCBI Taxonomy" id="714307"/>
    <lineage>
        <taxon>Bacteria</taxon>
        <taxon>Bacillati</taxon>
        <taxon>Bacillota</taxon>
        <taxon>Bacilli</taxon>
        <taxon>Bacillales</taxon>
        <taxon>Staphylococcaceae</taxon>
        <taxon>Salinicoccus</taxon>
    </lineage>
</organism>
<evidence type="ECO:0000313" key="8">
    <source>
        <dbReference type="EMBL" id="SOC43148.1"/>
    </source>
</evidence>
<feature type="transmembrane region" description="Helical" evidence="6">
    <location>
        <begin position="417"/>
        <end position="437"/>
    </location>
</feature>
<dbReference type="Proteomes" id="UP000219412">
    <property type="component" value="Unassembled WGS sequence"/>
</dbReference>
<dbReference type="GO" id="GO:0005886">
    <property type="term" value="C:plasma membrane"/>
    <property type="evidence" value="ECO:0007669"/>
    <property type="project" value="TreeGrafter"/>
</dbReference>
<dbReference type="AlphaFoldDB" id="A0A285UP24"/>